<reference evidence="3 4" key="1">
    <citation type="submission" date="2018-11" db="EMBL/GenBank/DDBJ databases">
        <title>Genome assembly of Steccherinum ochraceum LE-BIN_3174, the white-rot fungus of the Steccherinaceae family (The Residual Polyporoid clade, Polyporales, Basidiomycota).</title>
        <authorList>
            <person name="Fedorova T.V."/>
            <person name="Glazunova O.A."/>
            <person name="Landesman E.O."/>
            <person name="Moiseenko K.V."/>
            <person name="Psurtseva N.V."/>
            <person name="Savinova O.S."/>
            <person name="Shakhova N.V."/>
            <person name="Tyazhelova T.V."/>
            <person name="Vasina D.V."/>
        </authorList>
    </citation>
    <scope>NUCLEOTIDE SEQUENCE [LARGE SCALE GENOMIC DNA]</scope>
    <source>
        <strain evidence="3 4">LE-BIN_3174</strain>
    </source>
</reference>
<evidence type="ECO:0000313" key="3">
    <source>
        <dbReference type="EMBL" id="TCD67883.1"/>
    </source>
</evidence>
<comment type="caution">
    <text evidence="3">The sequence shown here is derived from an EMBL/GenBank/DDBJ whole genome shotgun (WGS) entry which is preliminary data.</text>
</comment>
<proteinExistence type="predicted"/>
<dbReference type="Pfam" id="PF01476">
    <property type="entry name" value="LysM"/>
    <property type="match status" value="1"/>
</dbReference>
<keyword evidence="1" id="KW-1133">Transmembrane helix</keyword>
<dbReference type="EMBL" id="RWJN01000082">
    <property type="protein sequence ID" value="TCD67883.1"/>
    <property type="molecule type" value="Genomic_DNA"/>
</dbReference>
<keyword evidence="1" id="KW-0812">Transmembrane</keyword>
<dbReference type="Gene3D" id="3.10.350.10">
    <property type="entry name" value="LysM domain"/>
    <property type="match status" value="1"/>
</dbReference>
<protein>
    <recommendedName>
        <fullName evidence="2">LysM domain-containing protein</fullName>
    </recommendedName>
</protein>
<dbReference type="SMART" id="SM00257">
    <property type="entry name" value="LysM"/>
    <property type="match status" value="1"/>
</dbReference>
<dbReference type="InterPro" id="IPR018392">
    <property type="entry name" value="LysM"/>
</dbReference>
<feature type="transmembrane region" description="Helical" evidence="1">
    <location>
        <begin position="106"/>
        <end position="125"/>
    </location>
</feature>
<accession>A0A4R0RLM6</accession>
<dbReference type="AlphaFoldDB" id="A0A4R0RLM6"/>
<organism evidence="3 4">
    <name type="scientific">Steccherinum ochraceum</name>
    <dbReference type="NCBI Taxonomy" id="92696"/>
    <lineage>
        <taxon>Eukaryota</taxon>
        <taxon>Fungi</taxon>
        <taxon>Dikarya</taxon>
        <taxon>Basidiomycota</taxon>
        <taxon>Agaricomycotina</taxon>
        <taxon>Agaricomycetes</taxon>
        <taxon>Polyporales</taxon>
        <taxon>Steccherinaceae</taxon>
        <taxon>Steccherinum</taxon>
    </lineage>
</organism>
<dbReference type="Proteomes" id="UP000292702">
    <property type="component" value="Unassembled WGS sequence"/>
</dbReference>
<dbReference type="InterPro" id="IPR036779">
    <property type="entry name" value="LysM_dom_sf"/>
</dbReference>
<evidence type="ECO:0000256" key="1">
    <source>
        <dbReference type="SAM" id="Phobius"/>
    </source>
</evidence>
<dbReference type="PROSITE" id="PS51782">
    <property type="entry name" value="LYSM"/>
    <property type="match status" value="1"/>
</dbReference>
<gene>
    <name evidence="3" type="ORF">EIP91_011817</name>
</gene>
<feature type="domain" description="LysM" evidence="2">
    <location>
        <begin position="143"/>
        <end position="187"/>
    </location>
</feature>
<keyword evidence="1" id="KW-0472">Membrane</keyword>
<sequence length="203" mass="22530">MGRWTQYDEDEYRLPEGVKRVGYDADSGKYFYRDGAGSLWEGAEGARYGELRQVGSGAPAFEEHTEDDDVEAAPSRSDGYQALATEAGAPPPHRFPFGNAQAYRTIFPFMMMVIVFLLLVLRLIAPSHHAEDPVLEMCSDYTRAYRVKAGDTCWDIATSRGFTLDELTKANPGLDCKLLTPTQVICLPEEKPTVARAGVARRT</sequence>
<evidence type="ECO:0000313" key="4">
    <source>
        <dbReference type="Proteomes" id="UP000292702"/>
    </source>
</evidence>
<dbReference type="SUPFAM" id="SSF54106">
    <property type="entry name" value="LysM domain"/>
    <property type="match status" value="1"/>
</dbReference>
<name>A0A4R0RLM6_9APHY</name>
<evidence type="ECO:0000259" key="2">
    <source>
        <dbReference type="PROSITE" id="PS51782"/>
    </source>
</evidence>
<keyword evidence="4" id="KW-1185">Reference proteome</keyword>
<dbReference type="CDD" id="cd00118">
    <property type="entry name" value="LysM"/>
    <property type="match status" value="1"/>
</dbReference>
<dbReference type="OrthoDB" id="2107166at2759"/>